<keyword evidence="10" id="KW-1185">Reference proteome</keyword>
<reference evidence="9 10" key="1">
    <citation type="submission" date="2019-03" db="EMBL/GenBank/DDBJ databases">
        <title>Genomic Encyclopedia of Archaeal and Bacterial Type Strains, Phase II (KMG-II): from individual species to whole genera.</title>
        <authorList>
            <person name="Goeker M."/>
        </authorList>
    </citation>
    <scope>NUCLEOTIDE SEQUENCE [LARGE SCALE GENOMIC DNA]</scope>
    <source>
        <strain evidence="9 10">DSM 15388</strain>
    </source>
</reference>
<dbReference type="SUPFAM" id="SSF55424">
    <property type="entry name" value="FAD/NAD-linked reductases, dimerisation (C-terminal) domain"/>
    <property type="match status" value="1"/>
</dbReference>
<dbReference type="AlphaFoldDB" id="A0A4R3I454"/>
<accession>A0A4R3I454</accession>
<evidence type="ECO:0000256" key="5">
    <source>
        <dbReference type="PIRSR" id="PIRSR000350-3"/>
    </source>
</evidence>
<proteinExistence type="inferred from homology"/>
<comment type="similarity">
    <text evidence="1">Belongs to the class-I pyridine nucleotide-disulfide oxidoreductase family.</text>
</comment>
<dbReference type="Proteomes" id="UP000295793">
    <property type="component" value="Unassembled WGS sequence"/>
</dbReference>
<keyword evidence="3 5" id="KW-0274">FAD</keyword>
<dbReference type="PRINTS" id="PR00368">
    <property type="entry name" value="FADPNR"/>
</dbReference>
<dbReference type="InterPro" id="IPR016156">
    <property type="entry name" value="FAD/NAD-linked_Rdtase_dimer_sf"/>
</dbReference>
<dbReference type="InterPro" id="IPR004099">
    <property type="entry name" value="Pyr_nucl-diS_OxRdtase_dimer"/>
</dbReference>
<comment type="cofactor">
    <cofactor evidence="5">
        <name>FAD</name>
        <dbReference type="ChEBI" id="CHEBI:57692"/>
    </cofactor>
    <text evidence="5">Binds 1 FAD per subunit.</text>
</comment>
<dbReference type="SUPFAM" id="SSF51735">
    <property type="entry name" value="NAD(P)-binding Rossmann-fold domains"/>
    <property type="match status" value="1"/>
</dbReference>
<dbReference type="PRINTS" id="PR00411">
    <property type="entry name" value="PNDRDTASEI"/>
</dbReference>
<feature type="binding site" evidence="5">
    <location>
        <begin position="181"/>
        <end position="188"/>
    </location>
    <ligand>
        <name>NAD(+)</name>
        <dbReference type="ChEBI" id="CHEBI:57540"/>
    </ligand>
</feature>
<dbReference type="Pfam" id="PF02852">
    <property type="entry name" value="Pyr_redox_dim"/>
    <property type="match status" value="1"/>
</dbReference>
<feature type="disulfide bond" description="Redox-active" evidence="6">
    <location>
        <begin position="46"/>
        <end position="51"/>
    </location>
</feature>
<gene>
    <name evidence="9" type="ORF">BCF53_1153</name>
</gene>
<evidence type="ECO:0000256" key="3">
    <source>
        <dbReference type="ARBA" id="ARBA00022827"/>
    </source>
</evidence>
<feature type="binding site" evidence="5">
    <location>
        <position position="271"/>
    </location>
    <ligand>
        <name>NAD(+)</name>
        <dbReference type="ChEBI" id="CHEBI:57540"/>
    </ligand>
</feature>
<evidence type="ECO:0000256" key="4">
    <source>
        <dbReference type="PIRSR" id="PIRSR000350-2"/>
    </source>
</evidence>
<evidence type="ECO:0000259" key="7">
    <source>
        <dbReference type="Pfam" id="PF02852"/>
    </source>
</evidence>
<sequence length="483" mass="52243">MSDVRNLTVDVAIIGTGTAGMGAYRAAKKHTNSIAVIEGGNYGTTCARVGCMPSKLLIAAAEAAHQAQHTGLFGITVDNVKIDGKAVMQRVKAERDRFVGFVLETIDEFDPNHKVQGYAKFMDAHTLQVDDHTRITAERIVIATGSRPVYPGFFKAAEDRLLTNDDIFELDDLPESVAVFGPGVIGLEIGQALSRLGVKVKVFGVRGSLATLSDPAVKQQAYDIFSDEFYLDTYAEVETIKRVDGGVEIFYKDKADVMQKEVFQYLMAATGRAPNIDKLDIENAGVTVDKNSVPEFDPYTLQTSQPHIFIAGDVNNQLTLLHEAADEGRIAGGNAGRYPNIRAGHRTVPLGIVFTDPQMLTVGEGYAALEARQPDCYAVGKVEFSGQGRSRVMGKNKGILRVYAQQGTGQFLGAEMVGPAAEHIGHLLAWALQQKLTVNEILAMPFYHPVIEEGVRTAFRDVSSQLHLGAELVKGCIDCGPGA</sequence>
<feature type="domain" description="Pyridine nucleotide-disulphide oxidoreductase dimerisation" evidence="7">
    <location>
        <begin position="352"/>
        <end position="458"/>
    </location>
</feature>
<dbReference type="PANTHER" id="PTHR43014:SF4">
    <property type="entry name" value="PYRIDINE NUCLEOTIDE-DISULFIDE OXIDOREDUCTASE RCLA-RELATED"/>
    <property type="match status" value="1"/>
</dbReference>
<comment type="caution">
    <text evidence="9">The sequence shown here is derived from an EMBL/GenBank/DDBJ whole genome shotgun (WGS) entry which is preliminary data.</text>
</comment>
<dbReference type="Pfam" id="PF07992">
    <property type="entry name" value="Pyr_redox_2"/>
    <property type="match status" value="1"/>
</dbReference>
<protein>
    <submittedName>
        <fullName evidence="9">Dihydrolipoamide dehydrogenase</fullName>
    </submittedName>
</protein>
<feature type="domain" description="FAD/NAD(P)-binding" evidence="8">
    <location>
        <begin position="10"/>
        <end position="328"/>
    </location>
</feature>
<dbReference type="InterPro" id="IPR036188">
    <property type="entry name" value="FAD/NAD-bd_sf"/>
</dbReference>
<dbReference type="InterPro" id="IPR036291">
    <property type="entry name" value="NAD(P)-bd_dom_sf"/>
</dbReference>
<evidence type="ECO:0000256" key="1">
    <source>
        <dbReference type="ARBA" id="ARBA00007532"/>
    </source>
</evidence>
<dbReference type="OrthoDB" id="9800167at2"/>
<dbReference type="PIRSF" id="PIRSF000350">
    <property type="entry name" value="Mercury_reductase_MerA"/>
    <property type="match status" value="1"/>
</dbReference>
<feature type="active site" description="Proton acceptor" evidence="4">
    <location>
        <position position="448"/>
    </location>
</feature>
<evidence type="ECO:0000256" key="2">
    <source>
        <dbReference type="ARBA" id="ARBA00022630"/>
    </source>
</evidence>
<evidence type="ECO:0000256" key="6">
    <source>
        <dbReference type="PIRSR" id="PIRSR000350-4"/>
    </source>
</evidence>
<dbReference type="GO" id="GO:0003955">
    <property type="term" value="F:NAD(P)H dehydrogenase (quinone) activity"/>
    <property type="evidence" value="ECO:0007669"/>
    <property type="project" value="TreeGrafter"/>
</dbReference>
<dbReference type="RefSeq" id="WP_132702742.1">
    <property type="nucleotide sequence ID" value="NZ_SLZR01000015.1"/>
</dbReference>
<dbReference type="SUPFAM" id="SSF51905">
    <property type="entry name" value="FAD/NAD(P)-binding domain"/>
    <property type="match status" value="1"/>
</dbReference>
<dbReference type="InterPro" id="IPR023753">
    <property type="entry name" value="FAD/NAD-binding_dom"/>
</dbReference>
<keyword evidence="5" id="KW-0547">Nucleotide-binding</keyword>
<dbReference type="Gene3D" id="3.50.50.60">
    <property type="entry name" value="FAD/NAD(P)-binding domain"/>
    <property type="match status" value="2"/>
</dbReference>
<name>A0A4R3I454_9GAMM</name>
<dbReference type="EMBL" id="SLZR01000015">
    <property type="protein sequence ID" value="TCS38729.1"/>
    <property type="molecule type" value="Genomic_DNA"/>
</dbReference>
<dbReference type="NCBIfam" id="NF004939">
    <property type="entry name" value="PRK06292.1-1"/>
    <property type="match status" value="1"/>
</dbReference>
<dbReference type="Gene3D" id="3.30.390.30">
    <property type="match status" value="1"/>
</dbReference>
<evidence type="ECO:0000259" key="8">
    <source>
        <dbReference type="Pfam" id="PF07992"/>
    </source>
</evidence>
<dbReference type="PANTHER" id="PTHR43014">
    <property type="entry name" value="MERCURIC REDUCTASE"/>
    <property type="match status" value="1"/>
</dbReference>
<dbReference type="InterPro" id="IPR001100">
    <property type="entry name" value="Pyr_nuc-diS_OxRdtase"/>
</dbReference>
<keyword evidence="5" id="KW-0520">NAD</keyword>
<organism evidence="9 10">
    <name type="scientific">Reinekea marinisedimentorum</name>
    <dbReference type="NCBI Taxonomy" id="230495"/>
    <lineage>
        <taxon>Bacteria</taxon>
        <taxon>Pseudomonadati</taxon>
        <taxon>Pseudomonadota</taxon>
        <taxon>Gammaproteobacteria</taxon>
        <taxon>Oceanospirillales</taxon>
        <taxon>Saccharospirillaceae</taxon>
        <taxon>Reinekea</taxon>
    </lineage>
</organism>
<feature type="binding site" evidence="5">
    <location>
        <begin position="144"/>
        <end position="146"/>
    </location>
    <ligand>
        <name>FAD</name>
        <dbReference type="ChEBI" id="CHEBI:57692"/>
    </ligand>
</feature>
<evidence type="ECO:0000313" key="9">
    <source>
        <dbReference type="EMBL" id="TCS38729.1"/>
    </source>
</evidence>
<feature type="binding site" evidence="5">
    <location>
        <position position="313"/>
    </location>
    <ligand>
        <name>FAD</name>
        <dbReference type="ChEBI" id="CHEBI:57692"/>
    </ligand>
</feature>
<keyword evidence="2" id="KW-0285">Flavoprotein</keyword>
<dbReference type="GO" id="GO:0050660">
    <property type="term" value="F:flavin adenine dinucleotide binding"/>
    <property type="evidence" value="ECO:0007669"/>
    <property type="project" value="TreeGrafter"/>
</dbReference>
<evidence type="ECO:0000313" key="10">
    <source>
        <dbReference type="Proteomes" id="UP000295793"/>
    </source>
</evidence>
<feature type="binding site" evidence="5">
    <location>
        <position position="55"/>
    </location>
    <ligand>
        <name>FAD</name>
        <dbReference type="ChEBI" id="CHEBI:57692"/>
    </ligand>
</feature>